<protein>
    <recommendedName>
        <fullName evidence="3">Peptidase family C25</fullName>
    </recommendedName>
</protein>
<keyword evidence="2" id="KW-1185">Reference proteome</keyword>
<proteinExistence type="predicted"/>
<evidence type="ECO:0008006" key="3">
    <source>
        <dbReference type="Google" id="ProtNLM"/>
    </source>
</evidence>
<gene>
    <name evidence="1" type="ORF">FGU65_07700</name>
</gene>
<reference evidence="1" key="1">
    <citation type="submission" date="2019-05" db="EMBL/GenBank/DDBJ databases">
        <title>Methanoculleus sp. FWC-SCC1, a methanogenic archaeon isolated from deep marine cold seep.</title>
        <authorList>
            <person name="Chen Y.-W."/>
            <person name="Chen S.-C."/>
            <person name="Teng N.-H."/>
            <person name="Lai M.-C."/>
        </authorList>
    </citation>
    <scope>NUCLEOTIDE SEQUENCE</scope>
    <source>
        <strain evidence="1">FWC-SCC1</strain>
    </source>
</reference>
<dbReference type="Proteomes" id="UP001168338">
    <property type="component" value="Unassembled WGS sequence"/>
</dbReference>
<organism evidence="1 2">
    <name type="scientific">Methanoculleus frigidifontis</name>
    <dbReference type="NCBI Taxonomy" id="2584085"/>
    <lineage>
        <taxon>Archaea</taxon>
        <taxon>Methanobacteriati</taxon>
        <taxon>Methanobacteriota</taxon>
        <taxon>Stenosarchaea group</taxon>
        <taxon>Methanomicrobia</taxon>
        <taxon>Methanomicrobiales</taxon>
        <taxon>Methanomicrobiaceae</taxon>
        <taxon>Methanoculleus</taxon>
    </lineage>
</organism>
<dbReference type="EMBL" id="VCYH01000004">
    <property type="protein sequence ID" value="MDN7024769.1"/>
    <property type="molecule type" value="Genomic_DNA"/>
</dbReference>
<name>A0ABT8MA17_9EURY</name>
<dbReference type="RefSeq" id="WP_301663886.1">
    <property type="nucleotide sequence ID" value="NZ_VCYH01000004.1"/>
</dbReference>
<sequence length="169" mass="19277">MAYNQFRSDAIFFFNGHGLYYDDSHKGGGIKFSSESWILADTDGHYPGTYQYYIRDYGTDIRDVLLAVYLACYSSHYNPYNGDLVQQTVTGKGADICIGFDGEVEVENGKCWSESFWDRVRNGETVVSATSNAKDDCYWQWPYGYHGVETYEISGSYNSYLTPARYGVY</sequence>
<evidence type="ECO:0000313" key="1">
    <source>
        <dbReference type="EMBL" id="MDN7024769.1"/>
    </source>
</evidence>
<accession>A0ABT8MA17</accession>
<comment type="caution">
    <text evidence="1">The sequence shown here is derived from an EMBL/GenBank/DDBJ whole genome shotgun (WGS) entry which is preliminary data.</text>
</comment>
<evidence type="ECO:0000313" key="2">
    <source>
        <dbReference type="Proteomes" id="UP001168338"/>
    </source>
</evidence>